<proteinExistence type="predicted"/>
<feature type="chain" id="PRO_5045438073" evidence="1">
    <location>
        <begin position="27"/>
        <end position="391"/>
    </location>
</feature>
<organism evidence="2 3">
    <name type="scientific">Chitinimonas prasina</name>
    <dbReference type="NCBI Taxonomy" id="1434937"/>
    <lineage>
        <taxon>Bacteria</taxon>
        <taxon>Pseudomonadati</taxon>
        <taxon>Pseudomonadota</taxon>
        <taxon>Betaproteobacteria</taxon>
        <taxon>Neisseriales</taxon>
        <taxon>Chitinibacteraceae</taxon>
        <taxon>Chitinimonas</taxon>
    </lineage>
</organism>
<evidence type="ECO:0000256" key="1">
    <source>
        <dbReference type="SAM" id="SignalP"/>
    </source>
</evidence>
<protein>
    <submittedName>
        <fullName evidence="2">Lipoprotein</fullName>
    </submittedName>
</protein>
<dbReference type="Proteomes" id="UP001156706">
    <property type="component" value="Unassembled WGS sequence"/>
</dbReference>
<evidence type="ECO:0000313" key="2">
    <source>
        <dbReference type="EMBL" id="GLR14864.1"/>
    </source>
</evidence>
<dbReference type="Pfam" id="PF06804">
    <property type="entry name" value="Lipoprotein_18"/>
    <property type="match status" value="1"/>
</dbReference>
<gene>
    <name evidence="2" type="ORF">GCM10007907_36540</name>
</gene>
<keyword evidence="3" id="KW-1185">Reference proteome</keyword>
<dbReference type="EMBL" id="BSOG01000006">
    <property type="protein sequence ID" value="GLR14864.1"/>
    <property type="molecule type" value="Genomic_DNA"/>
</dbReference>
<evidence type="ECO:0000313" key="3">
    <source>
        <dbReference type="Proteomes" id="UP001156706"/>
    </source>
</evidence>
<dbReference type="InterPro" id="IPR042268">
    <property type="entry name" value="BamC_C"/>
</dbReference>
<dbReference type="RefSeq" id="WP_284197938.1">
    <property type="nucleotide sequence ID" value="NZ_BSOG01000006.1"/>
</dbReference>
<reference evidence="3" key="1">
    <citation type="journal article" date="2019" name="Int. J. Syst. Evol. Microbiol.">
        <title>The Global Catalogue of Microorganisms (GCM) 10K type strain sequencing project: providing services to taxonomists for standard genome sequencing and annotation.</title>
        <authorList>
            <consortium name="The Broad Institute Genomics Platform"/>
            <consortium name="The Broad Institute Genome Sequencing Center for Infectious Disease"/>
            <person name="Wu L."/>
            <person name="Ma J."/>
        </authorList>
    </citation>
    <scope>NUCLEOTIDE SEQUENCE [LARGE SCALE GENOMIC DNA]</scope>
    <source>
        <strain evidence="3">NBRC 110044</strain>
    </source>
</reference>
<dbReference type="InterPro" id="IPR010653">
    <property type="entry name" value="NlpB/DapX"/>
</dbReference>
<dbReference type="Gene3D" id="3.30.310.170">
    <property type="entry name" value="Outer membrane protein assembly factor BamC"/>
    <property type="match status" value="1"/>
</dbReference>
<sequence length="391" mass="42650">MIRSTRTVAAITVALLAAGCANTTFRVPFFGSDEEKTPEYAQARKSIQRKDLEVPPDLATPGVNNTYDIPGLSGVTLSAAGQKALETGAVLPKFDKVRMESANGQRWLVVSAPAETVWPQARQFWLDQGFKLTIDNPLAGILETNWAEERPELPVGTIRAALQRGLGTLYSSGMVDQYRMRIERGTEAGTTEIYISHRGMEENFIGANREDTRWTKRPAEPAREAEQLKKLLVRLGVTADTANQVVNSATTADSSSATAATSSGERASMITMADGKQAIQLAEGFDRAWRRVGLALERAGYSISDRDRSLGVYYIRPGVMQTAKEGSSFWDTLAFWKSEEKKVDAPLSYEYVVIVSGKDSRTVVRVGGKDGNALPDATVGNVLNPLIGELR</sequence>
<keyword evidence="2" id="KW-0449">Lipoprotein</keyword>
<accession>A0ABQ5YPM6</accession>
<keyword evidence="1" id="KW-0732">Signal</keyword>
<dbReference type="PROSITE" id="PS51257">
    <property type="entry name" value="PROKAR_LIPOPROTEIN"/>
    <property type="match status" value="1"/>
</dbReference>
<name>A0ABQ5YPM6_9NEIS</name>
<comment type="caution">
    <text evidence="2">The sequence shown here is derived from an EMBL/GenBank/DDBJ whole genome shotgun (WGS) entry which is preliminary data.</text>
</comment>
<feature type="signal peptide" evidence="1">
    <location>
        <begin position="1"/>
        <end position="26"/>
    </location>
</feature>